<dbReference type="InterPro" id="IPR011991">
    <property type="entry name" value="ArsR-like_HTH"/>
</dbReference>
<dbReference type="Pfam" id="PF12840">
    <property type="entry name" value="HTH_20"/>
    <property type="match status" value="1"/>
</dbReference>
<dbReference type="AlphaFoldDB" id="A0A171DLV0"/>
<dbReference type="PANTHER" id="PTHR38600">
    <property type="entry name" value="TRANSCRIPTIONAL REGULATORY PROTEIN"/>
    <property type="match status" value="1"/>
</dbReference>
<dbReference type="InterPro" id="IPR001845">
    <property type="entry name" value="HTH_ArsR_DNA-bd_dom"/>
</dbReference>
<dbReference type="Gene3D" id="1.10.10.10">
    <property type="entry name" value="Winged helix-like DNA-binding domain superfamily/Winged helix DNA-binding domain"/>
    <property type="match status" value="1"/>
</dbReference>
<dbReference type="STRING" id="161355.PS9374_05568"/>
<dbReference type="NCBIfam" id="NF033788">
    <property type="entry name" value="HTH_metalloreg"/>
    <property type="match status" value="1"/>
</dbReference>
<dbReference type="SUPFAM" id="SSF46785">
    <property type="entry name" value="Winged helix' DNA-binding domain"/>
    <property type="match status" value="1"/>
</dbReference>
<dbReference type="CDD" id="cd00090">
    <property type="entry name" value="HTH_ARSR"/>
    <property type="match status" value="1"/>
</dbReference>
<dbReference type="SMART" id="SM00418">
    <property type="entry name" value="HTH_ARSR"/>
    <property type="match status" value="1"/>
</dbReference>
<evidence type="ECO:0000259" key="1">
    <source>
        <dbReference type="PROSITE" id="PS50987"/>
    </source>
</evidence>
<dbReference type="InterPro" id="IPR036390">
    <property type="entry name" value="WH_DNA-bd_sf"/>
</dbReference>
<reference evidence="2 3" key="1">
    <citation type="journal article" date="2016" name="Genome Announc.">
        <title>Draft Genome Sequence of Planomonospora sphaerica JCM9374, a Rare Actinomycete.</title>
        <authorList>
            <person name="Dohra H."/>
            <person name="Suzuki T."/>
            <person name="Inoue Y."/>
            <person name="Kodani S."/>
        </authorList>
    </citation>
    <scope>NUCLEOTIDE SEQUENCE [LARGE SCALE GENOMIC DNA]</scope>
    <source>
        <strain evidence="2 3">JCM 9374</strain>
    </source>
</reference>
<evidence type="ECO:0000313" key="2">
    <source>
        <dbReference type="EMBL" id="GAT69888.1"/>
    </source>
</evidence>
<reference evidence="3" key="2">
    <citation type="submission" date="2016-04" db="EMBL/GenBank/DDBJ databases">
        <title>Planomonospora sphaerica JCM9374 whole genome shotgun sequence.</title>
        <authorList>
            <person name="Suzuki T."/>
            <person name="Dohra H."/>
            <person name="Kodani S."/>
        </authorList>
    </citation>
    <scope>NUCLEOTIDE SEQUENCE [LARGE SCALE GENOMIC DNA]</scope>
    <source>
        <strain evidence="3">JCM 9374</strain>
    </source>
</reference>
<feature type="domain" description="HTH arsR-type" evidence="1">
    <location>
        <begin position="1"/>
        <end position="92"/>
    </location>
</feature>
<organism evidence="2 3">
    <name type="scientific">Planomonospora sphaerica</name>
    <dbReference type="NCBI Taxonomy" id="161355"/>
    <lineage>
        <taxon>Bacteria</taxon>
        <taxon>Bacillati</taxon>
        <taxon>Actinomycetota</taxon>
        <taxon>Actinomycetes</taxon>
        <taxon>Streptosporangiales</taxon>
        <taxon>Streptosporangiaceae</taxon>
        <taxon>Planomonospora</taxon>
    </lineage>
</organism>
<dbReference type="PROSITE" id="PS50987">
    <property type="entry name" value="HTH_ARSR_2"/>
    <property type="match status" value="1"/>
</dbReference>
<dbReference type="EMBL" id="BDCX01000015">
    <property type="protein sequence ID" value="GAT69888.1"/>
    <property type="molecule type" value="Genomic_DNA"/>
</dbReference>
<comment type="caution">
    <text evidence="2">The sequence shown here is derived from an EMBL/GenBank/DDBJ whole genome shotgun (WGS) entry which is preliminary data.</text>
</comment>
<proteinExistence type="predicted"/>
<dbReference type="OrthoDB" id="9806976at2"/>
<dbReference type="RefSeq" id="WP_068901680.1">
    <property type="nucleotide sequence ID" value="NZ_BDCX01000015.1"/>
</dbReference>
<sequence length="118" mass="13066">MAADVLDATFAALADPTRRAILARLMEGEATVTELAAPFAMSQPGISKHLRVLERAGLVSRGRDAQRRPCRLEAAPLKEAVDWLAGYRSYWEESYRRLDALLDELGREGPDAAERETP</sequence>
<dbReference type="PANTHER" id="PTHR38600:SF2">
    <property type="entry name" value="SLL0088 PROTEIN"/>
    <property type="match status" value="1"/>
</dbReference>
<dbReference type="Proteomes" id="UP000077701">
    <property type="component" value="Unassembled WGS sequence"/>
</dbReference>
<name>A0A171DLV0_9ACTN</name>
<keyword evidence="3" id="KW-1185">Reference proteome</keyword>
<protein>
    <submittedName>
        <fullName evidence="2">ArsR family transcriptional regulator</fullName>
    </submittedName>
</protein>
<evidence type="ECO:0000313" key="3">
    <source>
        <dbReference type="Proteomes" id="UP000077701"/>
    </source>
</evidence>
<gene>
    <name evidence="2" type="ORF">PS9374_05568</name>
</gene>
<accession>A0A171DLV0</accession>
<dbReference type="PRINTS" id="PR00778">
    <property type="entry name" value="HTHARSR"/>
</dbReference>
<dbReference type="GO" id="GO:0003700">
    <property type="term" value="F:DNA-binding transcription factor activity"/>
    <property type="evidence" value="ECO:0007669"/>
    <property type="project" value="InterPro"/>
</dbReference>
<dbReference type="InterPro" id="IPR036388">
    <property type="entry name" value="WH-like_DNA-bd_sf"/>
</dbReference>